<dbReference type="PANTHER" id="PTHR34048">
    <property type="entry name" value="LOW-DENSITY RECEPTOR-LIKE PROTEIN"/>
    <property type="match status" value="1"/>
</dbReference>
<protein>
    <submittedName>
        <fullName evidence="1">Uncharacterized protein</fullName>
    </submittedName>
</protein>
<evidence type="ECO:0000313" key="1">
    <source>
        <dbReference type="EMBL" id="KAK9284188.1"/>
    </source>
</evidence>
<dbReference type="Proteomes" id="UP001415857">
    <property type="component" value="Unassembled WGS sequence"/>
</dbReference>
<dbReference type="AlphaFoldDB" id="A0AAP0RTS4"/>
<gene>
    <name evidence="1" type="ORF">L1049_023356</name>
</gene>
<dbReference type="GO" id="GO:0009535">
    <property type="term" value="C:chloroplast thylakoid membrane"/>
    <property type="evidence" value="ECO:0007669"/>
    <property type="project" value="TreeGrafter"/>
</dbReference>
<evidence type="ECO:0000313" key="2">
    <source>
        <dbReference type="Proteomes" id="UP001415857"/>
    </source>
</evidence>
<comment type="caution">
    <text evidence="1">The sequence shown here is derived from an EMBL/GenBank/DDBJ whole genome shotgun (WGS) entry which is preliminary data.</text>
</comment>
<keyword evidence="2" id="KW-1185">Reference proteome</keyword>
<dbReference type="GO" id="GO:0009706">
    <property type="term" value="C:chloroplast inner membrane"/>
    <property type="evidence" value="ECO:0007669"/>
    <property type="project" value="TreeGrafter"/>
</dbReference>
<dbReference type="InterPro" id="IPR040377">
    <property type="entry name" value="Ssl2009-like"/>
</dbReference>
<name>A0AAP0RTS4_LIQFO</name>
<sequence>MTALTNSFVSIRNPQTHFVSGSSLKPLEQCFVNVCPSHLSLSSTTLGNAKPLTYRRPFIVRAGGDGGRPSSASAFVGGFVLGGIVVGATRLRICTTDQQGTSWS</sequence>
<dbReference type="PANTHER" id="PTHR34048:SF5">
    <property type="entry name" value="INNER MEMBRANE LOCALIZED PROTEIN"/>
    <property type="match status" value="1"/>
</dbReference>
<proteinExistence type="predicted"/>
<reference evidence="1 2" key="1">
    <citation type="journal article" date="2024" name="Plant J.">
        <title>Genome sequences and population genomics reveal climatic adaptation and genomic divergence between two closely related sweetgum species.</title>
        <authorList>
            <person name="Xu W.Q."/>
            <person name="Ren C.Q."/>
            <person name="Zhang X.Y."/>
            <person name="Comes H.P."/>
            <person name="Liu X.H."/>
            <person name="Li Y.G."/>
            <person name="Kettle C.J."/>
            <person name="Jalonen R."/>
            <person name="Gaisberger H."/>
            <person name="Ma Y.Z."/>
            <person name="Qiu Y.X."/>
        </authorList>
    </citation>
    <scope>NUCLEOTIDE SEQUENCE [LARGE SCALE GENOMIC DNA]</scope>
    <source>
        <strain evidence="1">Hangzhou</strain>
    </source>
</reference>
<organism evidence="1 2">
    <name type="scientific">Liquidambar formosana</name>
    <name type="common">Formosan gum</name>
    <dbReference type="NCBI Taxonomy" id="63359"/>
    <lineage>
        <taxon>Eukaryota</taxon>
        <taxon>Viridiplantae</taxon>
        <taxon>Streptophyta</taxon>
        <taxon>Embryophyta</taxon>
        <taxon>Tracheophyta</taxon>
        <taxon>Spermatophyta</taxon>
        <taxon>Magnoliopsida</taxon>
        <taxon>eudicotyledons</taxon>
        <taxon>Gunneridae</taxon>
        <taxon>Pentapetalae</taxon>
        <taxon>Saxifragales</taxon>
        <taxon>Altingiaceae</taxon>
        <taxon>Liquidambar</taxon>
    </lineage>
</organism>
<accession>A0AAP0RTS4</accession>
<dbReference type="EMBL" id="JBBPBK010000005">
    <property type="protein sequence ID" value="KAK9284188.1"/>
    <property type="molecule type" value="Genomic_DNA"/>
</dbReference>